<dbReference type="Proteomes" id="UP000280008">
    <property type="component" value="Unassembled WGS sequence"/>
</dbReference>
<evidence type="ECO:0000313" key="7">
    <source>
        <dbReference type="Proteomes" id="UP000280008"/>
    </source>
</evidence>
<evidence type="ECO:0000256" key="4">
    <source>
        <dbReference type="PROSITE-ProRule" id="PRU00335"/>
    </source>
</evidence>
<dbReference type="PANTHER" id="PTHR47506:SF1">
    <property type="entry name" value="HTH-TYPE TRANSCRIPTIONAL REGULATOR YJDC"/>
    <property type="match status" value="1"/>
</dbReference>
<evidence type="ECO:0000256" key="2">
    <source>
        <dbReference type="ARBA" id="ARBA00023125"/>
    </source>
</evidence>
<dbReference type="Pfam" id="PF16925">
    <property type="entry name" value="TetR_C_13"/>
    <property type="match status" value="1"/>
</dbReference>
<feature type="DNA-binding region" description="H-T-H motif" evidence="4">
    <location>
        <begin position="29"/>
        <end position="48"/>
    </location>
</feature>
<keyword evidence="7" id="KW-1185">Reference proteome</keyword>
<accession>A0A495IM60</accession>
<dbReference type="Gene3D" id="1.10.10.60">
    <property type="entry name" value="Homeodomain-like"/>
    <property type="match status" value="1"/>
</dbReference>
<dbReference type="PRINTS" id="PR00455">
    <property type="entry name" value="HTHTETR"/>
</dbReference>
<dbReference type="OrthoDB" id="9805134at2"/>
<evidence type="ECO:0000313" key="6">
    <source>
        <dbReference type="EMBL" id="RKR76351.1"/>
    </source>
</evidence>
<feature type="domain" description="HTH tetR-type" evidence="5">
    <location>
        <begin position="6"/>
        <end position="66"/>
    </location>
</feature>
<dbReference type="InterPro" id="IPR011075">
    <property type="entry name" value="TetR_C"/>
</dbReference>
<keyword evidence="3" id="KW-0804">Transcription</keyword>
<dbReference type="Pfam" id="PF00440">
    <property type="entry name" value="TetR_N"/>
    <property type="match status" value="1"/>
</dbReference>
<dbReference type="AlphaFoldDB" id="A0A495IM60"/>
<dbReference type="InterPro" id="IPR001647">
    <property type="entry name" value="HTH_TetR"/>
</dbReference>
<reference evidence="6 7" key="1">
    <citation type="submission" date="2018-10" db="EMBL/GenBank/DDBJ databases">
        <title>Sequencing the genomes of 1000 actinobacteria strains.</title>
        <authorList>
            <person name="Klenk H.-P."/>
        </authorList>
    </citation>
    <scope>NUCLEOTIDE SEQUENCE [LARGE SCALE GENOMIC DNA]</scope>
    <source>
        <strain evidence="6 7">DSM 17894</strain>
    </source>
</reference>
<dbReference type="PANTHER" id="PTHR47506">
    <property type="entry name" value="TRANSCRIPTIONAL REGULATORY PROTEIN"/>
    <property type="match status" value="1"/>
</dbReference>
<keyword evidence="2 4" id="KW-0238">DNA-binding</keyword>
<dbReference type="EMBL" id="RBKS01000001">
    <property type="protein sequence ID" value="RKR76351.1"/>
    <property type="molecule type" value="Genomic_DNA"/>
</dbReference>
<name>A0A495IM60_9MICO</name>
<dbReference type="Gene3D" id="1.10.357.10">
    <property type="entry name" value="Tetracycline Repressor, domain 2"/>
    <property type="match status" value="1"/>
</dbReference>
<dbReference type="GO" id="GO:0003677">
    <property type="term" value="F:DNA binding"/>
    <property type="evidence" value="ECO:0007669"/>
    <property type="project" value="UniProtKB-UniRule"/>
</dbReference>
<evidence type="ECO:0000256" key="3">
    <source>
        <dbReference type="ARBA" id="ARBA00023163"/>
    </source>
</evidence>
<sequence length="199" mass="21858">MARARQFDERRLLDAAQEVFWVRGYERTSIEVIASSSGVGNGSIYAAYGNKLTLFLAVFARYCDGRAALVDEIIRTHVGDFESAVGNYFSAIIADCSSHPDRRGCLMINSLAELGPRIEEVRRIGAHTINKMEASMARRIRQAVDEERYAISPEAVAPLASHIVLVSQALIEMSHLSASDAQLRAIADTSTRLTTARIA</sequence>
<protein>
    <submittedName>
        <fullName evidence="6">TetR family transcriptional regulator</fullName>
    </submittedName>
</protein>
<dbReference type="SUPFAM" id="SSF48498">
    <property type="entry name" value="Tetracyclin repressor-like, C-terminal domain"/>
    <property type="match status" value="1"/>
</dbReference>
<gene>
    <name evidence="6" type="ORF">C8E83_3521</name>
</gene>
<dbReference type="InterPro" id="IPR009057">
    <property type="entry name" value="Homeodomain-like_sf"/>
</dbReference>
<evidence type="ECO:0000259" key="5">
    <source>
        <dbReference type="PROSITE" id="PS50977"/>
    </source>
</evidence>
<dbReference type="RefSeq" id="WP_121371336.1">
    <property type="nucleotide sequence ID" value="NZ_RBKS01000001.1"/>
</dbReference>
<keyword evidence="1" id="KW-0805">Transcription regulation</keyword>
<evidence type="ECO:0000256" key="1">
    <source>
        <dbReference type="ARBA" id="ARBA00023015"/>
    </source>
</evidence>
<dbReference type="SUPFAM" id="SSF46689">
    <property type="entry name" value="Homeodomain-like"/>
    <property type="match status" value="1"/>
</dbReference>
<dbReference type="InterPro" id="IPR036271">
    <property type="entry name" value="Tet_transcr_reg_TetR-rel_C_sf"/>
</dbReference>
<proteinExistence type="predicted"/>
<comment type="caution">
    <text evidence="6">The sequence shown here is derived from an EMBL/GenBank/DDBJ whole genome shotgun (WGS) entry which is preliminary data.</text>
</comment>
<dbReference type="PROSITE" id="PS50977">
    <property type="entry name" value="HTH_TETR_2"/>
    <property type="match status" value="1"/>
</dbReference>
<organism evidence="6 7">
    <name type="scientific">Frondihabitans australicus</name>
    <dbReference type="NCBI Taxonomy" id="386892"/>
    <lineage>
        <taxon>Bacteria</taxon>
        <taxon>Bacillati</taxon>
        <taxon>Actinomycetota</taxon>
        <taxon>Actinomycetes</taxon>
        <taxon>Micrococcales</taxon>
        <taxon>Microbacteriaceae</taxon>
        <taxon>Frondihabitans</taxon>
    </lineage>
</organism>